<dbReference type="Pfam" id="PF03894">
    <property type="entry name" value="XFP"/>
    <property type="match status" value="1"/>
</dbReference>
<dbReference type="InterPro" id="IPR019790">
    <property type="entry name" value="Xul5P/Fru6P_PKetolase_CS"/>
</dbReference>
<dbReference type="InterPro" id="IPR005593">
    <property type="entry name" value="Xul5P/Fru6P_PKetolase"/>
</dbReference>
<dbReference type="EMBL" id="JAAGMD010000001">
    <property type="protein sequence ID" value="NEA84486.1"/>
    <property type="molecule type" value="Genomic_DNA"/>
</dbReference>
<dbReference type="Gene3D" id="3.40.50.970">
    <property type="match status" value="2"/>
</dbReference>
<dbReference type="InterPro" id="IPR023962">
    <property type="entry name" value="Phosphoketolase"/>
</dbReference>
<dbReference type="Pfam" id="PF09364">
    <property type="entry name" value="XFP_N"/>
    <property type="match status" value="1"/>
</dbReference>
<dbReference type="HAMAP" id="MF_01403">
    <property type="entry name" value="Phosphoketolase"/>
    <property type="match status" value="1"/>
</dbReference>
<dbReference type="PIRSF" id="PIRSF017245">
    <property type="entry name" value="Phosphoketolase"/>
    <property type="match status" value="1"/>
</dbReference>
<dbReference type="InterPro" id="IPR029061">
    <property type="entry name" value="THDP-binding"/>
</dbReference>
<proteinExistence type="inferred from homology"/>
<dbReference type="InterPro" id="IPR018969">
    <property type="entry name" value="Xul5P/Fru6P_PKetolase_C"/>
</dbReference>
<keyword evidence="4 5" id="KW-0456">Lyase</keyword>
<dbReference type="PANTHER" id="PTHR31273:SF0">
    <property type="entry name" value="PHOSPHOKETOLASE-RELATED"/>
    <property type="match status" value="1"/>
</dbReference>
<evidence type="ECO:0000313" key="8">
    <source>
        <dbReference type="EMBL" id="NEA84486.1"/>
    </source>
</evidence>
<dbReference type="GO" id="GO:0016832">
    <property type="term" value="F:aldehyde-lyase activity"/>
    <property type="evidence" value="ECO:0007669"/>
    <property type="project" value="UniProtKB-UniRule"/>
</dbReference>
<dbReference type="NCBIfam" id="NF003619">
    <property type="entry name" value="PRK05261.1-4"/>
    <property type="match status" value="1"/>
</dbReference>
<dbReference type="NCBIfam" id="NF003617">
    <property type="entry name" value="PRK05261.1-2"/>
    <property type="match status" value="1"/>
</dbReference>
<dbReference type="Pfam" id="PF09363">
    <property type="entry name" value="XFP_C"/>
    <property type="match status" value="1"/>
</dbReference>
<dbReference type="NCBIfam" id="NF003616">
    <property type="entry name" value="PRK05261.1-1"/>
    <property type="match status" value="1"/>
</dbReference>
<dbReference type="GO" id="GO:0005975">
    <property type="term" value="P:carbohydrate metabolic process"/>
    <property type="evidence" value="ECO:0007669"/>
    <property type="project" value="InterPro"/>
</dbReference>
<gene>
    <name evidence="8" type="ORF">G3I53_00015</name>
</gene>
<dbReference type="PANTHER" id="PTHR31273">
    <property type="entry name" value="PHOSPHOKETOLASE-RELATED"/>
    <property type="match status" value="1"/>
</dbReference>
<evidence type="ECO:0000256" key="5">
    <source>
        <dbReference type="HAMAP-Rule" id="MF_01403"/>
    </source>
</evidence>
<organism evidence="8">
    <name type="scientific">Streptomyces sp. SID14436</name>
    <dbReference type="NCBI Taxonomy" id="2706070"/>
    <lineage>
        <taxon>Bacteria</taxon>
        <taxon>Bacillati</taxon>
        <taxon>Actinomycetota</taxon>
        <taxon>Actinomycetes</taxon>
        <taxon>Kitasatosporales</taxon>
        <taxon>Streptomycetaceae</taxon>
        <taxon>Streptomyces</taxon>
    </lineage>
</organism>
<dbReference type="SUPFAM" id="SSF52518">
    <property type="entry name" value="Thiamin diphosphate-binding fold (THDP-binding)"/>
    <property type="match status" value="2"/>
</dbReference>
<comment type="caution">
    <text evidence="8">The sequence shown here is derived from an EMBL/GenBank/DDBJ whole genome shotgun (WGS) entry which is preliminary data.</text>
</comment>
<sequence>MPEHQDHRTVLTDEELRVLDAHWRAANYLAAGQIYLLANPLLTEPLRPEHIKPRLLGHWGTSPGLNLVYTHLNRVIAQRGRDTLCIWGPGHGGPSVLANSWLEGSYSETYPDVGRDAEGMERLFRQFSFPGGVPSHVAPEVPGSVHEGGELGYSLAHAYGAAFDNPGLLVACVIGDGEAETGPLATSWHSDKFLDPVHDGAVLPILHLNGYKIANPTVLARLPEAELDALLRGYGHDPIYVGGDEPAAVHRAMAAAMDTALDRIDEAQRAAREGGATGRVHWPVIVLRTPKGWTGPQEVDGKPVENTWRSHQVPLAGVRDDAEHLRQLEAWLRSYRPDELFDAGGRPVPDVLACLPAGARRLGSTPHANGGLLTRELPLPSLDAFAVPVDKPGSTLHEPTRVLGDLLERVMADTAGRRDFRLVGPDETASNRLQAVYGASGKAWQAGILDVDEDLDRHGRVMEILSEHLCQGWLEGYTLTGRHGLFSCYEAFVHIVDSMVNQHIKWLRTARRLTWRAPVPSLNYLLTSHVWRQDHNGFSHQDPGFVDHVLNKSPEVVRVYLPPDANTLLSVADHVLRSRDYVNVVVAGKQPCFDWLSMDEARVHCARGAGIWDWAGTEDGGEPDVVLACAGDVPTQEVLAAAHLLRRHLPELAVRVVNVVDLARLLPRGEHPHGMTDFEYDGLFTADKPVIFAYHGYPWLIHRLAYRRTGHHHLHVRGYKEAGTTTTPFDMVVRNDLDRYRLVMDVIDRVPGLAVRAAALRQRMADTRTRHHAWIREHGTDLPEVAEWSWTA</sequence>
<reference evidence="8" key="1">
    <citation type="submission" date="2020-01" db="EMBL/GenBank/DDBJ databases">
        <title>Insect and environment-associated Actinomycetes.</title>
        <authorList>
            <person name="Currrie C."/>
            <person name="Chevrette M."/>
            <person name="Carlson C."/>
            <person name="Stubbendieck R."/>
            <person name="Wendt-Pienkowski E."/>
        </authorList>
    </citation>
    <scope>NUCLEOTIDE SEQUENCE</scope>
    <source>
        <strain evidence="8">SID14436</strain>
    </source>
</reference>
<accession>A0A6G3QM05</accession>
<comment type="similarity">
    <text evidence="2 5">Belongs to the XFP family.</text>
</comment>
<evidence type="ECO:0000256" key="2">
    <source>
        <dbReference type="ARBA" id="ARBA00005623"/>
    </source>
</evidence>
<evidence type="ECO:0000259" key="6">
    <source>
        <dbReference type="Pfam" id="PF09363"/>
    </source>
</evidence>
<dbReference type="RefSeq" id="WP_164334681.1">
    <property type="nucleotide sequence ID" value="NZ_JAAGMD010000001.1"/>
</dbReference>
<dbReference type="InterPro" id="IPR019789">
    <property type="entry name" value="Xul5P/Fru6P_PKetolase_ThDP_BS"/>
</dbReference>
<comment type="cofactor">
    <cofactor evidence="1 5">
        <name>thiamine diphosphate</name>
        <dbReference type="ChEBI" id="CHEBI:58937"/>
    </cofactor>
</comment>
<dbReference type="PROSITE" id="PS60002">
    <property type="entry name" value="PHOSPHOKETOLASE_1"/>
    <property type="match status" value="1"/>
</dbReference>
<dbReference type="EC" id="4.1.2.-" evidence="5"/>
<dbReference type="GO" id="GO:0000287">
    <property type="term" value="F:magnesium ion binding"/>
    <property type="evidence" value="ECO:0007669"/>
    <property type="project" value="UniProtKB-ARBA"/>
</dbReference>
<feature type="domain" description="Xylulose 5-phosphate/Fructose 6-phosphate phosphoketolase C-terminal" evidence="6">
    <location>
        <begin position="589"/>
        <end position="790"/>
    </location>
</feature>
<keyword evidence="3 5" id="KW-0786">Thiamine pyrophosphate</keyword>
<evidence type="ECO:0000256" key="1">
    <source>
        <dbReference type="ARBA" id="ARBA00001964"/>
    </source>
</evidence>
<feature type="domain" description="Xylulose 5-phosphate/Fructose 6-phosphate phosphoketolase N-terminal" evidence="7">
    <location>
        <begin position="11"/>
        <end position="372"/>
    </location>
</feature>
<dbReference type="CDD" id="cd02011">
    <property type="entry name" value="TPP_PK"/>
    <property type="match status" value="1"/>
</dbReference>
<dbReference type="AlphaFoldDB" id="A0A6G3QM05"/>
<evidence type="ECO:0000256" key="3">
    <source>
        <dbReference type="ARBA" id="ARBA00023052"/>
    </source>
</evidence>
<dbReference type="NCBIfam" id="NF003621">
    <property type="entry name" value="PRK05261.1-6"/>
    <property type="match status" value="1"/>
</dbReference>
<dbReference type="PROSITE" id="PS60003">
    <property type="entry name" value="PHOSPHOKETOLASE_2"/>
    <property type="match status" value="1"/>
</dbReference>
<dbReference type="Gene3D" id="3.40.50.920">
    <property type="match status" value="1"/>
</dbReference>
<dbReference type="InterPro" id="IPR009014">
    <property type="entry name" value="Transketo_C/PFOR_II"/>
</dbReference>
<name>A0A6G3QM05_9ACTN</name>
<evidence type="ECO:0000256" key="4">
    <source>
        <dbReference type="ARBA" id="ARBA00023239"/>
    </source>
</evidence>
<dbReference type="InterPro" id="IPR018970">
    <property type="entry name" value="Xul5P/Fru6P_PKetolase_N"/>
</dbReference>
<evidence type="ECO:0000259" key="7">
    <source>
        <dbReference type="Pfam" id="PF09364"/>
    </source>
</evidence>
<protein>
    <recommendedName>
        <fullName evidence="5">Probable phosphoketolase</fullName>
        <ecNumber evidence="5">4.1.2.-</ecNumber>
    </recommendedName>
</protein>